<dbReference type="RefSeq" id="WP_248158066.1">
    <property type="nucleotide sequence ID" value="NZ_JALNMJ010000021.1"/>
</dbReference>
<organism evidence="2 3">
    <name type="scientific">Roseibium sediminicola</name>
    <dbReference type="NCBI Taxonomy" id="2933272"/>
    <lineage>
        <taxon>Bacteria</taxon>
        <taxon>Pseudomonadati</taxon>
        <taxon>Pseudomonadota</taxon>
        <taxon>Alphaproteobacteria</taxon>
        <taxon>Hyphomicrobiales</taxon>
        <taxon>Stappiaceae</taxon>
        <taxon>Roseibium</taxon>
    </lineage>
</organism>
<evidence type="ECO:0000313" key="3">
    <source>
        <dbReference type="Proteomes" id="UP001431221"/>
    </source>
</evidence>
<keyword evidence="3" id="KW-1185">Reference proteome</keyword>
<dbReference type="EMBL" id="JALNMJ010000021">
    <property type="protein sequence ID" value="MCK7615093.1"/>
    <property type="molecule type" value="Genomic_DNA"/>
</dbReference>
<dbReference type="InterPro" id="IPR009333">
    <property type="entry name" value="DUF992"/>
</dbReference>
<keyword evidence="1" id="KW-0732">Signal</keyword>
<comment type="caution">
    <text evidence="2">The sequence shown here is derived from an EMBL/GenBank/DDBJ whole genome shotgun (WGS) entry which is preliminary data.</text>
</comment>
<dbReference type="Pfam" id="PF06186">
    <property type="entry name" value="DUF992"/>
    <property type="match status" value="1"/>
</dbReference>
<dbReference type="Proteomes" id="UP001431221">
    <property type="component" value="Unassembled WGS sequence"/>
</dbReference>
<evidence type="ECO:0000256" key="1">
    <source>
        <dbReference type="SAM" id="SignalP"/>
    </source>
</evidence>
<proteinExistence type="predicted"/>
<protein>
    <submittedName>
        <fullName evidence="2">DUF992 domain-containing protein</fullName>
    </submittedName>
</protein>
<feature type="signal peptide" evidence="1">
    <location>
        <begin position="1"/>
        <end position="23"/>
    </location>
</feature>
<feature type="chain" id="PRO_5045366226" evidence="1">
    <location>
        <begin position="24"/>
        <end position="161"/>
    </location>
</feature>
<accession>A0ABT0H074</accession>
<evidence type="ECO:0000313" key="2">
    <source>
        <dbReference type="EMBL" id="MCK7615093.1"/>
    </source>
</evidence>
<reference evidence="2" key="1">
    <citation type="submission" date="2022-04" db="EMBL/GenBank/DDBJ databases">
        <title>Roseibium sp. CAU 1639 isolated from mud.</title>
        <authorList>
            <person name="Kim W."/>
        </authorList>
    </citation>
    <scope>NUCLEOTIDE SEQUENCE</scope>
    <source>
        <strain evidence="2">CAU 1639</strain>
    </source>
</reference>
<gene>
    <name evidence="2" type="ORF">M0H32_23245</name>
</gene>
<name>A0ABT0H074_9HYPH</name>
<sequence>MKRFATLALALSGATLVAANAMAEDKGAGIKVGTLTCAVEEETNFVVGSKATLNCTYDPANGGKAAYYTGTVSDFGLDIGTTSDATLVWGVIAPAADMETGALEGKYGGVTAGASLGAGLKANALIGGFDKSIALNPVSLESQTGTNFTLGVTSLTLRSVS</sequence>